<dbReference type="InterPro" id="IPR044516">
    <property type="entry name" value="UXS-like"/>
</dbReference>
<evidence type="ECO:0000313" key="11">
    <source>
        <dbReference type="Proteomes" id="UP000501690"/>
    </source>
</evidence>
<keyword evidence="7" id="KW-0456">Lyase</keyword>
<dbReference type="UniPathway" id="UPA00796">
    <property type="reaction ID" value="UER00771"/>
</dbReference>
<dbReference type="EMBL" id="CP039346">
    <property type="protein sequence ID" value="QCD79691.1"/>
    <property type="molecule type" value="Genomic_DNA"/>
</dbReference>
<sequence length="171" mass="19417">MHLHTSFCYTITPSHHHVVTPPCRHTTVMLHHHSASSSKRNAKHEEVVDDLLMEVDEFMLRHTHMKYELNDSPGLVPTMGDTHIFHLTCPASHIFHKFNPMKTIKTNVIGTLNMLGLAKRILLTSTSEVYGDPLVNPQPEGYWGNVNPIGCCLYLKLFNREEDYVSCNAAN</sequence>
<comment type="cofactor">
    <cofactor evidence="1">
        <name>NAD(+)</name>
        <dbReference type="ChEBI" id="CHEBI:57540"/>
    </cofactor>
</comment>
<comment type="similarity">
    <text evidence="3">Belongs to the NAD(P)-dependent epimerase/dehydratase family. UDP-glucuronic acid decarboxylase subfamily.</text>
</comment>
<evidence type="ECO:0000259" key="9">
    <source>
        <dbReference type="Pfam" id="PF16363"/>
    </source>
</evidence>
<dbReference type="Pfam" id="PF16363">
    <property type="entry name" value="GDP_Man_Dehyd"/>
    <property type="match status" value="1"/>
</dbReference>
<comment type="pathway">
    <text evidence="2">Nucleotide-sugar biosynthesis; UDP-alpha-D-xylose biosynthesis; UDP-alpha-D-xylose from UDP-alpha-D-glucuronate: step 1/1.</text>
</comment>
<comment type="function">
    <text evidence="8">Catalyzes the NAD-dependent decarboxylation of UDP-glucuronic acid to UDP-xylose. Necessary for the biosynthesis of the core tetrasaccharide in glycosaminoglycan biosynthesis.</text>
</comment>
<dbReference type="GO" id="GO:0033320">
    <property type="term" value="P:UDP-D-xylose biosynthetic process"/>
    <property type="evidence" value="ECO:0007669"/>
    <property type="project" value="UniProtKB-UniPathway"/>
</dbReference>
<dbReference type="GO" id="GO:0042732">
    <property type="term" value="P:D-xylose metabolic process"/>
    <property type="evidence" value="ECO:0007669"/>
    <property type="project" value="InterPro"/>
</dbReference>
<dbReference type="SUPFAM" id="SSF51735">
    <property type="entry name" value="NAD(P)-binding Rossmann-fold domains"/>
    <property type="match status" value="1"/>
</dbReference>
<dbReference type="PANTHER" id="PTHR43078">
    <property type="entry name" value="UDP-GLUCURONIC ACID DECARBOXYLASE-RELATED"/>
    <property type="match status" value="1"/>
</dbReference>
<dbReference type="GO" id="GO:0048040">
    <property type="term" value="F:UDP-glucuronate decarboxylase activity"/>
    <property type="evidence" value="ECO:0007669"/>
    <property type="project" value="UniProtKB-EC"/>
</dbReference>
<dbReference type="EC" id="4.1.1.35" evidence="4"/>
<evidence type="ECO:0000256" key="5">
    <source>
        <dbReference type="ARBA" id="ARBA00022793"/>
    </source>
</evidence>
<evidence type="ECO:0000256" key="1">
    <source>
        <dbReference type="ARBA" id="ARBA00001911"/>
    </source>
</evidence>
<dbReference type="GO" id="GO:0070403">
    <property type="term" value="F:NAD+ binding"/>
    <property type="evidence" value="ECO:0007669"/>
    <property type="project" value="InterPro"/>
</dbReference>
<dbReference type="PANTHER" id="PTHR43078:SF49">
    <property type="entry name" value="UDP-GLUCURONIC ACID DECARBOXYLASE 3-RELATED"/>
    <property type="match status" value="1"/>
</dbReference>
<evidence type="ECO:0000256" key="6">
    <source>
        <dbReference type="ARBA" id="ARBA00023027"/>
    </source>
</evidence>
<keyword evidence="5" id="KW-0210">Decarboxylase</keyword>
<organism evidence="10 11">
    <name type="scientific">Vigna unguiculata</name>
    <name type="common">Cowpea</name>
    <dbReference type="NCBI Taxonomy" id="3917"/>
    <lineage>
        <taxon>Eukaryota</taxon>
        <taxon>Viridiplantae</taxon>
        <taxon>Streptophyta</taxon>
        <taxon>Embryophyta</taxon>
        <taxon>Tracheophyta</taxon>
        <taxon>Spermatophyta</taxon>
        <taxon>Magnoliopsida</taxon>
        <taxon>eudicotyledons</taxon>
        <taxon>Gunneridae</taxon>
        <taxon>Pentapetalae</taxon>
        <taxon>rosids</taxon>
        <taxon>fabids</taxon>
        <taxon>Fabales</taxon>
        <taxon>Fabaceae</taxon>
        <taxon>Papilionoideae</taxon>
        <taxon>50 kb inversion clade</taxon>
        <taxon>NPAAA clade</taxon>
        <taxon>indigoferoid/millettioid clade</taxon>
        <taxon>Phaseoleae</taxon>
        <taxon>Vigna</taxon>
    </lineage>
</organism>
<evidence type="ECO:0000256" key="2">
    <source>
        <dbReference type="ARBA" id="ARBA00005100"/>
    </source>
</evidence>
<keyword evidence="11" id="KW-1185">Reference proteome</keyword>
<evidence type="ECO:0000313" key="10">
    <source>
        <dbReference type="EMBL" id="QCD79691.1"/>
    </source>
</evidence>
<keyword evidence="6" id="KW-0520">NAD</keyword>
<accession>A0A4D6KYD3</accession>
<dbReference type="GO" id="GO:0005737">
    <property type="term" value="C:cytoplasm"/>
    <property type="evidence" value="ECO:0007669"/>
    <property type="project" value="TreeGrafter"/>
</dbReference>
<evidence type="ECO:0000256" key="8">
    <source>
        <dbReference type="ARBA" id="ARBA00025005"/>
    </source>
</evidence>
<dbReference type="InterPro" id="IPR016040">
    <property type="entry name" value="NAD(P)-bd_dom"/>
</dbReference>
<dbReference type="Gene3D" id="3.40.50.720">
    <property type="entry name" value="NAD(P)-binding Rossmann-like Domain"/>
    <property type="match status" value="1"/>
</dbReference>
<protein>
    <recommendedName>
        <fullName evidence="4">UDP-glucuronate decarboxylase</fullName>
        <ecNumber evidence="4">4.1.1.35</ecNumber>
    </recommendedName>
</protein>
<evidence type="ECO:0000256" key="3">
    <source>
        <dbReference type="ARBA" id="ARBA00007505"/>
    </source>
</evidence>
<dbReference type="AlphaFoldDB" id="A0A4D6KYD3"/>
<dbReference type="Proteomes" id="UP000501690">
    <property type="component" value="Linkage Group LG2"/>
</dbReference>
<dbReference type="InterPro" id="IPR036291">
    <property type="entry name" value="NAD(P)-bd_dom_sf"/>
</dbReference>
<reference evidence="10 11" key="1">
    <citation type="submission" date="2019-04" db="EMBL/GenBank/DDBJ databases">
        <title>An improved genome assembly and genetic linkage map for asparagus bean, Vigna unguiculata ssp. sesquipedialis.</title>
        <authorList>
            <person name="Xia Q."/>
            <person name="Zhang R."/>
            <person name="Dong Y."/>
        </authorList>
    </citation>
    <scope>NUCLEOTIDE SEQUENCE [LARGE SCALE GENOMIC DNA]</scope>
    <source>
        <tissue evidence="10">Leaf</tissue>
    </source>
</reference>
<feature type="domain" description="NAD(P)-binding" evidence="9">
    <location>
        <begin position="61"/>
        <end position="140"/>
    </location>
</feature>
<proteinExistence type="inferred from homology"/>
<name>A0A4D6KYD3_VIGUN</name>
<evidence type="ECO:0000256" key="7">
    <source>
        <dbReference type="ARBA" id="ARBA00023239"/>
    </source>
</evidence>
<evidence type="ECO:0000256" key="4">
    <source>
        <dbReference type="ARBA" id="ARBA00012290"/>
    </source>
</evidence>
<gene>
    <name evidence="10" type="ORF">DEO72_LG2g5</name>
</gene>